<protein>
    <recommendedName>
        <fullName evidence="3">Tyr recombinase domain-containing protein</fullName>
    </recommendedName>
</protein>
<dbReference type="STRING" id="1909395.BKM31_16895"/>
<dbReference type="RefSeq" id="WP_222107830.1">
    <property type="nucleotide sequence ID" value="NZ_CP017717.1"/>
</dbReference>
<name>A0A1U9ZY97_9ACTN</name>
<evidence type="ECO:0000259" key="3">
    <source>
        <dbReference type="PROSITE" id="PS51898"/>
    </source>
</evidence>
<evidence type="ECO:0000256" key="1">
    <source>
        <dbReference type="ARBA" id="ARBA00023172"/>
    </source>
</evidence>
<organism evidence="4 5">
    <name type="scientific">[Actinomadura] parvosata subsp. kistnae</name>
    <dbReference type="NCBI Taxonomy" id="1909395"/>
    <lineage>
        <taxon>Bacteria</taxon>
        <taxon>Bacillati</taxon>
        <taxon>Actinomycetota</taxon>
        <taxon>Actinomycetes</taxon>
        <taxon>Streptosporangiales</taxon>
        <taxon>Streptosporangiaceae</taxon>
        <taxon>Nonomuraea</taxon>
    </lineage>
</organism>
<dbReference type="KEGG" id="noa:BKM31_16895"/>
<dbReference type="SUPFAM" id="SSF56349">
    <property type="entry name" value="DNA breaking-rejoining enzymes"/>
    <property type="match status" value="1"/>
</dbReference>
<feature type="region of interest" description="Disordered" evidence="2">
    <location>
        <begin position="1"/>
        <end position="24"/>
    </location>
</feature>
<dbReference type="GO" id="GO:0003677">
    <property type="term" value="F:DNA binding"/>
    <property type="evidence" value="ECO:0007669"/>
    <property type="project" value="InterPro"/>
</dbReference>
<evidence type="ECO:0000313" key="5">
    <source>
        <dbReference type="Proteomes" id="UP000190797"/>
    </source>
</evidence>
<feature type="domain" description="Tyr recombinase" evidence="3">
    <location>
        <begin position="1"/>
        <end position="67"/>
    </location>
</feature>
<dbReference type="GO" id="GO:0006310">
    <property type="term" value="P:DNA recombination"/>
    <property type="evidence" value="ECO:0007669"/>
    <property type="project" value="UniProtKB-KW"/>
</dbReference>
<keyword evidence="5" id="KW-1185">Reference proteome</keyword>
<dbReference type="Gene3D" id="1.10.443.10">
    <property type="entry name" value="Intergrase catalytic core"/>
    <property type="match status" value="1"/>
</dbReference>
<evidence type="ECO:0000256" key="2">
    <source>
        <dbReference type="SAM" id="MobiDB-lite"/>
    </source>
</evidence>
<accession>A0A1U9ZY97</accession>
<dbReference type="GO" id="GO:0015074">
    <property type="term" value="P:DNA integration"/>
    <property type="evidence" value="ECO:0007669"/>
    <property type="project" value="InterPro"/>
</dbReference>
<gene>
    <name evidence="4" type="ORF">BKM31_16895</name>
</gene>
<dbReference type="AlphaFoldDB" id="A0A1U9ZY97"/>
<keyword evidence="1" id="KW-0233">DNA recombination</keyword>
<dbReference type="InterPro" id="IPR013762">
    <property type="entry name" value="Integrase-like_cat_sf"/>
</dbReference>
<dbReference type="EMBL" id="CP017717">
    <property type="protein sequence ID" value="AQZ62914.1"/>
    <property type="molecule type" value="Genomic_DNA"/>
</dbReference>
<reference evidence="5" key="1">
    <citation type="journal article" date="2017" name="Med. Chem. Commun.">
        <title>Nonomuraea sp. ATCC 55076 harbours the largest actinomycete chromosome to date and the kistamicin biosynthetic gene cluster.</title>
        <authorList>
            <person name="Nazari B."/>
            <person name="Forneris C.C."/>
            <person name="Gibson M.I."/>
            <person name="Moon K."/>
            <person name="Schramma K.R."/>
            <person name="Seyedsayamdost M.R."/>
        </authorList>
    </citation>
    <scope>NUCLEOTIDE SEQUENCE [LARGE SCALE GENOMIC DNA]</scope>
    <source>
        <strain evidence="5">ATCC 55076</strain>
    </source>
</reference>
<dbReference type="PROSITE" id="PS51898">
    <property type="entry name" value="TYR_RECOMBINASE"/>
    <property type="match status" value="1"/>
</dbReference>
<sequence>MHALPLRIDKAGAPAASSHTPRHTFGTNLLCRGVDIVVVAESLGHARLDTTRRYTRGDLENTVATLPTNQ</sequence>
<evidence type="ECO:0000313" key="4">
    <source>
        <dbReference type="EMBL" id="AQZ62914.1"/>
    </source>
</evidence>
<dbReference type="Proteomes" id="UP000190797">
    <property type="component" value="Chromosome"/>
</dbReference>
<proteinExistence type="predicted"/>
<dbReference type="InterPro" id="IPR002104">
    <property type="entry name" value="Integrase_catalytic"/>
</dbReference>
<dbReference type="InterPro" id="IPR011010">
    <property type="entry name" value="DNA_brk_join_enz"/>
</dbReference>
<dbReference type="Pfam" id="PF00589">
    <property type="entry name" value="Phage_integrase"/>
    <property type="match status" value="1"/>
</dbReference>